<dbReference type="Gene3D" id="1.10.1170.10">
    <property type="entry name" value="Inhibitor Of Apoptosis Protein (2mihbC-IAP-1), Chain A"/>
    <property type="match status" value="1"/>
</dbReference>
<gene>
    <name evidence="4 5 6" type="primary">LOC103516527</name>
</gene>
<sequence>MVQLNTINFRDYAKKEKALLQALQMYNIEIASPMMFYTNRLATFTNWTFKSGNCTAEHMAHAGFYLIQDDCTKCVFCYKELDGWEVTDYPWDEHKSHKPDCPFVQLNKRDLTTCHIDEFIVLNSAVVKNKMMETLQQGKEELTRMFDDFKAKITEKINRVAF</sequence>
<dbReference type="GeneID" id="103516527"/>
<keyword evidence="1" id="KW-0479">Metal-binding</keyword>
<dbReference type="CDD" id="cd00022">
    <property type="entry name" value="BIR"/>
    <property type="match status" value="1"/>
</dbReference>
<dbReference type="RefSeq" id="XP_008479721.1">
    <property type="nucleotide sequence ID" value="XM_008481499.3"/>
</dbReference>
<dbReference type="PANTHER" id="PTHR46771:SF5">
    <property type="entry name" value="DETERIN"/>
    <property type="match status" value="1"/>
</dbReference>
<evidence type="ECO:0000313" key="4">
    <source>
        <dbReference type="RefSeq" id="XP_008479721.1"/>
    </source>
</evidence>
<evidence type="ECO:0000256" key="1">
    <source>
        <dbReference type="ARBA" id="ARBA00022723"/>
    </source>
</evidence>
<name>A0A1S3DDT0_DIACI</name>
<reference evidence="4 5" key="1">
    <citation type="submission" date="2023-09" db="UniProtKB">
        <authorList>
            <consortium name="RefSeq"/>
        </authorList>
    </citation>
    <scope>IDENTIFICATION</scope>
</reference>
<dbReference type="STRING" id="121845.A0A1S3DDT0"/>
<evidence type="ECO:0000256" key="2">
    <source>
        <dbReference type="ARBA" id="ARBA00022833"/>
    </source>
</evidence>
<evidence type="ECO:0000313" key="6">
    <source>
        <dbReference type="RefSeq" id="XP_017302721.1"/>
    </source>
</evidence>
<dbReference type="InterPro" id="IPR051190">
    <property type="entry name" value="Baculoviral_IAP"/>
</dbReference>
<dbReference type="Pfam" id="PF00653">
    <property type="entry name" value="BIR"/>
    <property type="match status" value="1"/>
</dbReference>
<protein>
    <submittedName>
        <fullName evidence="4 5">Baculoviral IAP repeat-containing protein 5</fullName>
    </submittedName>
</protein>
<dbReference type="GO" id="GO:0046872">
    <property type="term" value="F:metal ion binding"/>
    <property type="evidence" value="ECO:0007669"/>
    <property type="project" value="UniProtKB-KW"/>
</dbReference>
<dbReference type="RefSeq" id="XP_017302721.1">
    <property type="nucleotide sequence ID" value="XM_017447232.2"/>
</dbReference>
<evidence type="ECO:0000313" key="3">
    <source>
        <dbReference type="Proteomes" id="UP000079169"/>
    </source>
</evidence>
<dbReference type="SUPFAM" id="SSF57924">
    <property type="entry name" value="Inhibitor of apoptosis (IAP) repeat"/>
    <property type="match status" value="1"/>
</dbReference>
<proteinExistence type="predicted"/>
<dbReference type="PaxDb" id="121845-A0A1S3DDT0"/>
<dbReference type="Proteomes" id="UP000079169">
    <property type="component" value="Unplaced"/>
</dbReference>
<dbReference type="AlphaFoldDB" id="A0A1S3DDT0"/>
<evidence type="ECO:0000313" key="5">
    <source>
        <dbReference type="RefSeq" id="XP_008479730.1"/>
    </source>
</evidence>
<dbReference type="KEGG" id="dci:103516527"/>
<dbReference type="OrthoDB" id="2196114at2759"/>
<dbReference type="InterPro" id="IPR001370">
    <property type="entry name" value="BIR_rpt"/>
</dbReference>
<dbReference type="RefSeq" id="XP_008479730.1">
    <property type="nucleotide sequence ID" value="XM_008481508.2"/>
</dbReference>
<keyword evidence="3" id="KW-1185">Reference proteome</keyword>
<keyword evidence="2" id="KW-0862">Zinc</keyword>
<organism evidence="5">
    <name type="scientific">Diaphorina citri</name>
    <name type="common">Asian citrus psyllid</name>
    <dbReference type="NCBI Taxonomy" id="121845"/>
    <lineage>
        <taxon>Eukaryota</taxon>
        <taxon>Metazoa</taxon>
        <taxon>Ecdysozoa</taxon>
        <taxon>Arthropoda</taxon>
        <taxon>Hexapoda</taxon>
        <taxon>Insecta</taxon>
        <taxon>Pterygota</taxon>
        <taxon>Neoptera</taxon>
        <taxon>Paraneoptera</taxon>
        <taxon>Hemiptera</taxon>
        <taxon>Sternorrhyncha</taxon>
        <taxon>Psylloidea</taxon>
        <taxon>Psyllidae</taxon>
        <taxon>Diaphorininae</taxon>
        <taxon>Diaphorina</taxon>
    </lineage>
</organism>
<dbReference type="OMA" id="DKENARC"/>
<dbReference type="PANTHER" id="PTHR46771">
    <property type="entry name" value="DETERIN"/>
    <property type="match status" value="1"/>
</dbReference>
<dbReference type="SMART" id="SM00238">
    <property type="entry name" value="BIR"/>
    <property type="match status" value="1"/>
</dbReference>
<dbReference type="PROSITE" id="PS50143">
    <property type="entry name" value="BIR_REPEAT_2"/>
    <property type="match status" value="1"/>
</dbReference>
<accession>A0A1S3DDT0</accession>